<dbReference type="PANTHER" id="PTHR44196">
    <property type="entry name" value="DEHYDROGENASE/REDUCTASE SDR FAMILY MEMBER 7B"/>
    <property type="match status" value="1"/>
</dbReference>
<dbReference type="PRINTS" id="PR00081">
    <property type="entry name" value="GDHRDH"/>
</dbReference>
<keyword evidence="4" id="KW-1185">Reference proteome</keyword>
<dbReference type="Gene3D" id="3.40.50.720">
    <property type="entry name" value="NAD(P)-binding Rossmann-like Domain"/>
    <property type="match status" value="1"/>
</dbReference>
<organism evidence="3 4">
    <name type="scientific">Cladophialophora immunda</name>
    <dbReference type="NCBI Taxonomy" id="569365"/>
    <lineage>
        <taxon>Eukaryota</taxon>
        <taxon>Fungi</taxon>
        <taxon>Dikarya</taxon>
        <taxon>Ascomycota</taxon>
        <taxon>Pezizomycotina</taxon>
        <taxon>Eurotiomycetes</taxon>
        <taxon>Chaetothyriomycetidae</taxon>
        <taxon>Chaetothyriales</taxon>
        <taxon>Herpotrichiellaceae</taxon>
        <taxon>Cladophialophora</taxon>
    </lineage>
</organism>
<dbReference type="HOGENOM" id="CLU_010194_8_2_1"/>
<dbReference type="GO" id="GO:0016020">
    <property type="term" value="C:membrane"/>
    <property type="evidence" value="ECO:0007669"/>
    <property type="project" value="TreeGrafter"/>
</dbReference>
<dbReference type="Proteomes" id="UP000054466">
    <property type="component" value="Unassembled WGS sequence"/>
</dbReference>
<dbReference type="GO" id="GO:0016491">
    <property type="term" value="F:oxidoreductase activity"/>
    <property type="evidence" value="ECO:0007669"/>
    <property type="project" value="UniProtKB-KW"/>
</dbReference>
<comment type="similarity">
    <text evidence="1">Belongs to the short-chain dehydrogenases/reductases (SDR) family.</text>
</comment>
<dbReference type="Pfam" id="PF00106">
    <property type="entry name" value="adh_short"/>
    <property type="match status" value="1"/>
</dbReference>
<gene>
    <name evidence="3" type="ORF">PV07_04572</name>
</gene>
<dbReference type="VEuPathDB" id="FungiDB:PV07_04572"/>
<evidence type="ECO:0000256" key="1">
    <source>
        <dbReference type="ARBA" id="ARBA00006484"/>
    </source>
</evidence>
<dbReference type="EMBL" id="KN847041">
    <property type="protein sequence ID" value="KIW33077.1"/>
    <property type="molecule type" value="Genomic_DNA"/>
</dbReference>
<dbReference type="CDD" id="cd05233">
    <property type="entry name" value="SDR_c"/>
    <property type="match status" value="1"/>
</dbReference>
<keyword evidence="2" id="KW-0560">Oxidoreductase</keyword>
<dbReference type="InterPro" id="IPR036291">
    <property type="entry name" value="NAD(P)-bd_dom_sf"/>
</dbReference>
<name>A0A0D2B694_9EURO</name>
<dbReference type="AlphaFoldDB" id="A0A0D2B694"/>
<evidence type="ECO:0000313" key="4">
    <source>
        <dbReference type="Proteomes" id="UP000054466"/>
    </source>
</evidence>
<dbReference type="OrthoDB" id="1933717at2759"/>
<proteinExistence type="inferred from homology"/>
<accession>A0A0D2B694</accession>
<dbReference type="InterPro" id="IPR002347">
    <property type="entry name" value="SDR_fam"/>
</dbReference>
<dbReference type="STRING" id="569365.A0A0D2B694"/>
<protein>
    <submittedName>
        <fullName evidence="3">Uncharacterized protein</fullName>
    </submittedName>
</protein>
<dbReference type="GeneID" id="27343766"/>
<dbReference type="SUPFAM" id="SSF51735">
    <property type="entry name" value="NAD(P)-binding Rossmann-fold domains"/>
    <property type="match status" value="1"/>
</dbReference>
<dbReference type="RefSeq" id="XP_016253293.1">
    <property type="nucleotide sequence ID" value="XM_016391391.1"/>
</dbReference>
<sequence length="317" mass="34494">MSKFPSFTKTWHHSPYAAIDPLDPSLSAHGKTVFITGGATGIGKATAVAFAQAGARAIVITGRTQFTLDGAKTEIEEAAKTRSNPGFQCFVFRADVASTNAMEDAFDQTVQRLGGIDVLVSNAGYLDKHSVIAESDLDDYWQCFETNVKGALVVIKAFLKTRSPAQSPPVCAHNRSVSRPVIINISTGAAHLPPPMLTTFSAYAASKLAALHIFCYLQAENPDDLIIFNLQPGEIPTAMARKGQRDMAKDDVRLPASWCVWAAAKAETDANFLKGRLVWGNWDVDELCARKDEVEKGDLLKVELKGWGGEFVERYVE</sequence>
<dbReference type="PANTHER" id="PTHR44196:SF1">
    <property type="entry name" value="DEHYDROGENASE_REDUCTASE SDR FAMILY MEMBER 7B"/>
    <property type="match status" value="1"/>
</dbReference>
<evidence type="ECO:0000313" key="3">
    <source>
        <dbReference type="EMBL" id="KIW33077.1"/>
    </source>
</evidence>
<evidence type="ECO:0000256" key="2">
    <source>
        <dbReference type="ARBA" id="ARBA00023002"/>
    </source>
</evidence>
<reference evidence="3 4" key="1">
    <citation type="submission" date="2015-01" db="EMBL/GenBank/DDBJ databases">
        <title>The Genome Sequence of Cladophialophora immunda CBS83496.</title>
        <authorList>
            <consortium name="The Broad Institute Genomics Platform"/>
            <person name="Cuomo C."/>
            <person name="de Hoog S."/>
            <person name="Gorbushina A."/>
            <person name="Stielow B."/>
            <person name="Teixiera M."/>
            <person name="Abouelleil A."/>
            <person name="Chapman S.B."/>
            <person name="Priest M."/>
            <person name="Young S.K."/>
            <person name="Wortman J."/>
            <person name="Nusbaum C."/>
            <person name="Birren B."/>
        </authorList>
    </citation>
    <scope>NUCLEOTIDE SEQUENCE [LARGE SCALE GENOMIC DNA]</scope>
    <source>
        <strain evidence="3 4">CBS 83496</strain>
    </source>
</reference>